<name>A0ABP0G026_CLALP</name>
<evidence type="ECO:0000256" key="4">
    <source>
        <dbReference type="ARBA" id="ARBA00008873"/>
    </source>
</evidence>
<feature type="transmembrane region" description="Helical" evidence="23">
    <location>
        <begin position="405"/>
        <end position="431"/>
    </location>
</feature>
<gene>
    <name evidence="25" type="ORF">CVLEPA_LOCUS15374</name>
</gene>
<keyword evidence="5" id="KW-0813">Transport</keyword>
<dbReference type="InterPro" id="IPR058533">
    <property type="entry name" value="Cation_efflux_TM"/>
</dbReference>
<comment type="similarity">
    <text evidence="4">Belongs to the cation diffusion facilitator (CDF) transporter (TC 2.A.4) family. SLC30A subfamily.</text>
</comment>
<evidence type="ECO:0000256" key="7">
    <source>
        <dbReference type="ARBA" id="ARBA00022692"/>
    </source>
</evidence>
<evidence type="ECO:0000256" key="10">
    <source>
        <dbReference type="ARBA" id="ARBA00022906"/>
    </source>
</evidence>
<evidence type="ECO:0000256" key="2">
    <source>
        <dbReference type="ARBA" id="ARBA00004225"/>
    </source>
</evidence>
<sequence>MILSSSTRPLIASKFWRKQFLNFHLRQLSSYHRGSEVEDFVASFRVLASRNFSIYSRYCYSAQDKDPGPASSDVDGSGSKDSKSQTATESKTLGSKLKGYISMRRDYSQKYTANNTLTAVRAMREYVLSPSDLDGLPKIKIRSPYAGASSPIIVYLESDVEKRAMKVWGSTESLEKERKRIKKLDRKQQKQIRLLGEVLSENSTERKQKLMSNGSARVVAYAAAANAAICSFKFGCFITTGSASMFSEVMHSLADTCNQLLLLWGVNESLKKPDVEHPYGFGNMRHIMSLISGVGIFCIGCGASIYHGIQVLTHPTMGVDVASPMSFMVLAGSAIIESISLVVAINETRSNAKKNGISFTDYVNESRDPSTNVVLLEDSAAVLGVGIAGAALAMTHYAANPVYDAIGSIAIGGLLGAVASFLVTTNVNALIGRSIPQSQLQSLQETLEDDAVVRGVYDVKATQINADEFKFKAEIDFDGREITRAYLASVDMEQVLREIHGVRTLEELEQVILRYGEHVIDTLGVQVDRIELELKKKHPHLRHIDLEVL</sequence>
<organism evidence="25 26">
    <name type="scientific">Clavelina lepadiformis</name>
    <name type="common">Light-bulb sea squirt</name>
    <name type="synonym">Ascidia lepadiformis</name>
    <dbReference type="NCBI Taxonomy" id="159417"/>
    <lineage>
        <taxon>Eukaryota</taxon>
        <taxon>Metazoa</taxon>
        <taxon>Chordata</taxon>
        <taxon>Tunicata</taxon>
        <taxon>Ascidiacea</taxon>
        <taxon>Aplousobranchia</taxon>
        <taxon>Clavelinidae</taxon>
        <taxon>Clavelina</taxon>
    </lineage>
</organism>
<evidence type="ECO:0000256" key="12">
    <source>
        <dbReference type="ARBA" id="ARBA00023015"/>
    </source>
</evidence>
<evidence type="ECO:0000259" key="24">
    <source>
        <dbReference type="Pfam" id="PF01545"/>
    </source>
</evidence>
<comment type="caution">
    <text evidence="25">The sequence shown here is derived from an EMBL/GenBank/DDBJ whole genome shotgun (WGS) entry which is preliminary data.</text>
</comment>
<dbReference type="EMBL" id="CAWYQH010000097">
    <property type="protein sequence ID" value="CAK8684387.1"/>
    <property type="molecule type" value="Genomic_DNA"/>
</dbReference>
<evidence type="ECO:0000256" key="6">
    <source>
        <dbReference type="ARBA" id="ARBA00022449"/>
    </source>
</evidence>
<protein>
    <recommendedName>
        <fullName evidence="19">Proton-coupled zinc antiporter SLC30A9, mitochondrial</fullName>
    </recommendedName>
    <alternativeName>
        <fullName evidence="18">Solute carrier family 30 member 9</fullName>
    </alternativeName>
    <alternativeName>
        <fullName evidence="20">Zinc transporter 9</fullName>
    </alternativeName>
</protein>
<evidence type="ECO:0000313" key="25">
    <source>
        <dbReference type="EMBL" id="CAK8684387.1"/>
    </source>
</evidence>
<comment type="catalytic activity">
    <reaction evidence="21">
        <text>Zn(2+)(in) + 2 H(+)(out) = Zn(2+)(out) + 2 H(+)(in)</text>
        <dbReference type="Rhea" id="RHEA:72627"/>
        <dbReference type="ChEBI" id="CHEBI:15378"/>
        <dbReference type="ChEBI" id="CHEBI:29105"/>
    </reaction>
</comment>
<proteinExistence type="inferred from homology"/>
<keyword evidence="26" id="KW-1185">Reference proteome</keyword>
<evidence type="ECO:0000256" key="16">
    <source>
        <dbReference type="ARBA" id="ARBA00023163"/>
    </source>
</evidence>
<evidence type="ECO:0000256" key="13">
    <source>
        <dbReference type="ARBA" id="ARBA00023065"/>
    </source>
</evidence>
<dbReference type="Gene3D" id="1.20.1510.10">
    <property type="entry name" value="Cation efflux protein transmembrane domain"/>
    <property type="match status" value="1"/>
</dbReference>
<keyword evidence="11 23" id="KW-1133">Transmembrane helix</keyword>
<evidence type="ECO:0000256" key="21">
    <source>
        <dbReference type="ARBA" id="ARBA00048349"/>
    </source>
</evidence>
<keyword evidence="7 23" id="KW-0812">Transmembrane</keyword>
<evidence type="ECO:0000256" key="23">
    <source>
        <dbReference type="SAM" id="Phobius"/>
    </source>
</evidence>
<feature type="transmembrane region" description="Helical" evidence="23">
    <location>
        <begin position="321"/>
        <end position="345"/>
    </location>
</feature>
<keyword evidence="12" id="KW-0805">Transcription regulation</keyword>
<dbReference type="InterPro" id="IPR009061">
    <property type="entry name" value="DNA-bd_dom_put_sf"/>
</dbReference>
<feature type="domain" description="Cation efflux protein transmembrane" evidence="24">
    <location>
        <begin position="220"/>
        <end position="430"/>
    </location>
</feature>
<dbReference type="InterPro" id="IPR027469">
    <property type="entry name" value="Cation_efflux_TMD_sf"/>
</dbReference>
<evidence type="ECO:0000256" key="20">
    <source>
        <dbReference type="ARBA" id="ARBA00034922"/>
    </source>
</evidence>
<evidence type="ECO:0000256" key="11">
    <source>
        <dbReference type="ARBA" id="ARBA00022989"/>
    </source>
</evidence>
<evidence type="ECO:0000313" key="26">
    <source>
        <dbReference type="Proteomes" id="UP001642483"/>
    </source>
</evidence>
<accession>A0ABP0G026</accession>
<keyword evidence="10" id="KW-0864">Zinc transport</keyword>
<feature type="region of interest" description="Disordered" evidence="22">
    <location>
        <begin position="63"/>
        <end position="91"/>
    </location>
</feature>
<dbReference type="SUPFAM" id="SSF46955">
    <property type="entry name" value="Putative DNA-binding domain"/>
    <property type="match status" value="1"/>
</dbReference>
<dbReference type="Gene3D" id="3.90.530.10">
    <property type="entry name" value="XPA C-terminal domain"/>
    <property type="match status" value="1"/>
</dbReference>
<evidence type="ECO:0000256" key="5">
    <source>
        <dbReference type="ARBA" id="ARBA00022448"/>
    </source>
</evidence>
<dbReference type="PANTHER" id="PTHR13414:SF9">
    <property type="entry name" value="PROTON-COUPLED ZINC ANTIPORTER SLC30A9, MITOCHONDRIAL"/>
    <property type="match status" value="1"/>
</dbReference>
<evidence type="ECO:0000256" key="17">
    <source>
        <dbReference type="ARBA" id="ARBA00023242"/>
    </source>
</evidence>
<keyword evidence="16" id="KW-0804">Transcription</keyword>
<evidence type="ECO:0000256" key="14">
    <source>
        <dbReference type="ARBA" id="ARBA00023128"/>
    </source>
</evidence>
<keyword evidence="17" id="KW-0539">Nucleus</keyword>
<evidence type="ECO:0000256" key="1">
    <source>
        <dbReference type="ARBA" id="ARBA00004123"/>
    </source>
</evidence>
<keyword evidence="14" id="KW-0496">Mitochondrion</keyword>
<dbReference type="InterPro" id="IPR002524">
    <property type="entry name" value="Cation_efflux"/>
</dbReference>
<keyword evidence="13" id="KW-0406">Ion transport</keyword>
<keyword evidence="6" id="KW-0050">Antiport</keyword>
<comment type="subcellular location">
    <subcellularLocation>
        <location evidence="3">Endoplasmic reticulum</location>
    </subcellularLocation>
    <subcellularLocation>
        <location evidence="2">Mitochondrion membrane</location>
        <topology evidence="2">Multi-pass membrane protein</topology>
    </subcellularLocation>
    <subcellularLocation>
        <location evidence="1">Nucleus</location>
    </subcellularLocation>
</comment>
<evidence type="ECO:0000256" key="22">
    <source>
        <dbReference type="SAM" id="MobiDB-lite"/>
    </source>
</evidence>
<dbReference type="Proteomes" id="UP001642483">
    <property type="component" value="Unassembled WGS sequence"/>
</dbReference>
<evidence type="ECO:0000256" key="9">
    <source>
        <dbReference type="ARBA" id="ARBA00022833"/>
    </source>
</evidence>
<feature type="transmembrane region" description="Helical" evidence="23">
    <location>
        <begin position="287"/>
        <end position="309"/>
    </location>
</feature>
<reference evidence="25 26" key="1">
    <citation type="submission" date="2024-02" db="EMBL/GenBank/DDBJ databases">
        <authorList>
            <person name="Daric V."/>
            <person name="Darras S."/>
        </authorList>
    </citation>
    <scope>NUCLEOTIDE SEQUENCE [LARGE SCALE GENOMIC DNA]</scope>
</reference>
<evidence type="ECO:0000256" key="8">
    <source>
        <dbReference type="ARBA" id="ARBA00022824"/>
    </source>
</evidence>
<feature type="transmembrane region" description="Helical" evidence="23">
    <location>
        <begin position="380"/>
        <end position="399"/>
    </location>
</feature>
<dbReference type="InterPro" id="IPR040177">
    <property type="entry name" value="SLC30A9"/>
</dbReference>
<evidence type="ECO:0000256" key="15">
    <source>
        <dbReference type="ARBA" id="ARBA00023136"/>
    </source>
</evidence>
<dbReference type="Pfam" id="PF01545">
    <property type="entry name" value="Cation_efflux"/>
    <property type="match status" value="1"/>
</dbReference>
<keyword evidence="15 23" id="KW-0472">Membrane</keyword>
<dbReference type="SUPFAM" id="SSF161111">
    <property type="entry name" value="Cation efflux protein transmembrane domain-like"/>
    <property type="match status" value="1"/>
</dbReference>
<evidence type="ECO:0000256" key="18">
    <source>
        <dbReference type="ARBA" id="ARBA00033405"/>
    </source>
</evidence>
<dbReference type="InterPro" id="IPR037129">
    <property type="entry name" value="XPA_sf"/>
</dbReference>
<dbReference type="PANTHER" id="PTHR13414">
    <property type="entry name" value="HUEL-CATION TRANSPORTER"/>
    <property type="match status" value="1"/>
</dbReference>
<keyword evidence="8" id="KW-0256">Endoplasmic reticulum</keyword>
<keyword evidence="9" id="KW-0862">Zinc</keyword>
<dbReference type="NCBIfam" id="TIGR01297">
    <property type="entry name" value="CDF"/>
    <property type="match status" value="1"/>
</dbReference>
<dbReference type="CDD" id="cd21078">
    <property type="entry name" value="NTD_ZNT9"/>
    <property type="match status" value="1"/>
</dbReference>
<evidence type="ECO:0000256" key="19">
    <source>
        <dbReference type="ARBA" id="ARBA00034845"/>
    </source>
</evidence>
<evidence type="ECO:0000256" key="3">
    <source>
        <dbReference type="ARBA" id="ARBA00004240"/>
    </source>
</evidence>